<keyword evidence="3 15" id="KW-0245">EGF-like domain</keyword>
<dbReference type="PROSITE" id="PS50025">
    <property type="entry name" value="LAM_G_DOMAIN"/>
    <property type="match status" value="2"/>
</dbReference>
<comment type="caution">
    <text evidence="15">Lacks conserved residue(s) required for the propagation of feature annotation.</text>
</comment>
<dbReference type="SMART" id="SM00181">
    <property type="entry name" value="EGF"/>
    <property type="match status" value="5"/>
</dbReference>
<feature type="domain" description="Cadherin" evidence="20">
    <location>
        <begin position="1439"/>
        <end position="1545"/>
    </location>
</feature>
<keyword evidence="12 15" id="KW-1015">Disulfide bond</keyword>
<keyword evidence="8 14" id="KW-0106">Calcium</keyword>
<feature type="domain" description="Cadherin" evidence="20">
    <location>
        <begin position="2383"/>
        <end position="2486"/>
    </location>
</feature>
<dbReference type="PANTHER" id="PTHR24027">
    <property type="entry name" value="CADHERIN-23"/>
    <property type="match status" value="1"/>
</dbReference>
<evidence type="ECO:0000259" key="20">
    <source>
        <dbReference type="PROSITE" id="PS50268"/>
    </source>
</evidence>
<feature type="region of interest" description="Disordered" evidence="16">
    <location>
        <begin position="4775"/>
        <end position="4829"/>
    </location>
</feature>
<feature type="compositionally biased region" description="Low complexity" evidence="16">
    <location>
        <begin position="4791"/>
        <end position="4800"/>
    </location>
</feature>
<dbReference type="InterPro" id="IPR000742">
    <property type="entry name" value="EGF"/>
</dbReference>
<feature type="domain" description="Cadherin" evidence="20">
    <location>
        <begin position="1758"/>
        <end position="1855"/>
    </location>
</feature>
<feature type="domain" description="EGF-like" evidence="19">
    <location>
        <begin position="3931"/>
        <end position="3968"/>
    </location>
</feature>
<feature type="domain" description="Cadherin" evidence="20">
    <location>
        <begin position="1227"/>
        <end position="1333"/>
    </location>
</feature>
<feature type="disulfide bond" evidence="15">
    <location>
        <begin position="3995"/>
        <end position="4004"/>
    </location>
</feature>
<feature type="domain" description="Cadherin" evidence="20">
    <location>
        <begin position="2276"/>
        <end position="2381"/>
    </location>
</feature>
<dbReference type="Gene3D" id="2.10.25.10">
    <property type="entry name" value="Laminin"/>
    <property type="match status" value="5"/>
</dbReference>
<dbReference type="Proteomes" id="UP001195483">
    <property type="component" value="Unassembled WGS sequence"/>
</dbReference>
<dbReference type="GO" id="GO:0008013">
    <property type="term" value="F:beta-catenin binding"/>
    <property type="evidence" value="ECO:0007669"/>
    <property type="project" value="TreeGrafter"/>
</dbReference>
<keyword evidence="6" id="KW-0732">Signal</keyword>
<evidence type="ECO:0000256" key="1">
    <source>
        <dbReference type="ARBA" id="ARBA00004251"/>
    </source>
</evidence>
<feature type="domain" description="Cadherin" evidence="20">
    <location>
        <begin position="3010"/>
        <end position="3115"/>
    </location>
</feature>
<evidence type="ECO:0000256" key="2">
    <source>
        <dbReference type="ARBA" id="ARBA00022475"/>
    </source>
</evidence>
<evidence type="ECO:0000256" key="6">
    <source>
        <dbReference type="ARBA" id="ARBA00022729"/>
    </source>
</evidence>
<dbReference type="PROSITE" id="PS01186">
    <property type="entry name" value="EGF_2"/>
    <property type="match status" value="2"/>
</dbReference>
<proteinExistence type="predicted"/>
<dbReference type="PROSITE" id="PS00010">
    <property type="entry name" value="ASX_HYDROXYL"/>
    <property type="match status" value="2"/>
</dbReference>
<feature type="domain" description="Cadherin" evidence="20">
    <location>
        <begin position="1961"/>
        <end position="2067"/>
    </location>
</feature>
<evidence type="ECO:0000256" key="12">
    <source>
        <dbReference type="ARBA" id="ARBA00023157"/>
    </source>
</evidence>
<feature type="domain" description="Cadherin" evidence="20">
    <location>
        <begin position="40"/>
        <end position="142"/>
    </location>
</feature>
<evidence type="ECO:0000259" key="19">
    <source>
        <dbReference type="PROSITE" id="PS50026"/>
    </source>
</evidence>
<feature type="compositionally biased region" description="Low complexity" evidence="16">
    <location>
        <begin position="4883"/>
        <end position="4894"/>
    </location>
</feature>
<evidence type="ECO:0000256" key="7">
    <source>
        <dbReference type="ARBA" id="ARBA00022737"/>
    </source>
</evidence>
<keyword evidence="22" id="KW-1185">Reference proteome</keyword>
<dbReference type="FunFam" id="2.60.40.60:FF:000134">
    <property type="entry name" value="protocadherin Fat 4"/>
    <property type="match status" value="1"/>
</dbReference>
<dbReference type="PROSITE" id="PS50026">
    <property type="entry name" value="EGF_3"/>
    <property type="match status" value="4"/>
</dbReference>
<feature type="domain" description="Cadherin" evidence="20">
    <location>
        <begin position="1334"/>
        <end position="1438"/>
    </location>
</feature>
<dbReference type="GO" id="GO:0009887">
    <property type="term" value="P:animal organ morphogenesis"/>
    <property type="evidence" value="ECO:0007669"/>
    <property type="project" value="UniProtKB-ARBA"/>
</dbReference>
<dbReference type="GO" id="GO:0007163">
    <property type="term" value="P:establishment or maintenance of cell polarity"/>
    <property type="evidence" value="ECO:0007669"/>
    <property type="project" value="UniProtKB-ARBA"/>
</dbReference>
<dbReference type="PROSITE" id="PS00232">
    <property type="entry name" value="CADHERIN_1"/>
    <property type="match status" value="14"/>
</dbReference>
<feature type="domain" description="Cadherin" evidence="20">
    <location>
        <begin position="3322"/>
        <end position="3430"/>
    </location>
</feature>
<dbReference type="InterPro" id="IPR009030">
    <property type="entry name" value="Growth_fac_rcpt_cys_sf"/>
</dbReference>
<keyword evidence="10 17" id="KW-1133">Transmembrane helix</keyword>
<feature type="domain" description="Cadherin" evidence="20">
    <location>
        <begin position="143"/>
        <end position="252"/>
    </location>
</feature>
<dbReference type="FunFam" id="2.60.40.60:FF:000039">
    <property type="entry name" value="FAT atypical cadherin 3"/>
    <property type="match status" value="1"/>
</dbReference>
<dbReference type="SUPFAM" id="SSF49313">
    <property type="entry name" value="Cadherin-like"/>
    <property type="match status" value="34"/>
</dbReference>
<keyword evidence="13" id="KW-0325">Glycoprotein</keyword>
<dbReference type="FunFam" id="2.60.40.60:FF:000020">
    <property type="entry name" value="Dachsous cadherin-related 1b"/>
    <property type="match status" value="6"/>
</dbReference>
<sequence length="4952" mass="544847">MACVRAKICISASRTLYHIIILLFMQFFIKFSQGQGPGEVGESKFFNISENRDPETFIGSIDTRSSYTYSLNDGTLGTQEFRINQSTGGIFTKIRLDRESLNVSQDTFHLLIIGRSTDTSKQSYPVEVSIKILDENDNAPVFPSPSIMIYILESSHIGFKEFIPTASDADAGINQEIANYTFISGKGPFKLLYDPDVYGQVLFIQTTGELDRETKDYYEFIIAARDKGVPPLIGQLQVNITIQDANDNPPIFDPSEYFSTVNETDPLGTFVIRVIASDRDLGKNGDVTYNFLEENTVTKQFRIDERTGEIFTATEPLYCVRYCGIPSASCNPNSCLLTIEAKDGGIPQYTGRAFVYITVIDRNNHDPTITVEYKPDGNTQYSLVNEDAKKGDIVATITAEDQDVGVYGKISIVQIISGNDLRHFVLLSYNGYQSNILQVSGNNLLDRERNSLYNLTIEAADQGSPPRKTLRSIVIYINDVNDHTPGFQFSTYVVTLSELTPVGSFVASCLATDLDSGDNAKLTYIILIGNELNWFHIDEETGLVTTQAKLEYEVRSQFVMNISVHDGALKPLYNYTMLSVFILDENDMAPRFEKEYFIITIKEGLPSGSLVIIASAQDNDSGINGTVVYEFNSDVSQKYPSSFNIESSSGRVTTATVLDRELISEYTFRIIARDRAIVPLMSIATVHLKVLDVNDESPRFYPTQYFASVDNGQAGPVRLVQVSAVDRDAGENGQVVYSMVGMDANKFLIDSDTGWVSTISVLNRTVQSKYTLVITAQDKPGLRASNSATVEIVVTSPGDVVPRFLEELVERSITEDTDNQLPAIGSPVYQVTAATSPSNVLVSFAITDGDPNGVFSINASTGWIVRAKKIDREDTSVFKLKVIAKTSTQFNSTLVTIKINDVNDNPPVFTTSSLDADLMENWPVGHGIVRTVAVDKDEGVNARVTYTLQTNPSDVFAMESDTGLLSLKKPVKLLTSTLVQLIVTAHDSGTPQLSATHTIILHFQDVNDHTPTFAHSTFETALIESHPVNDKFYELKAYDGDVGKNAEVFYNITRGNEDRAFGIFPDSFLYIAKELDRETKDIYKLTVLATDKGVPPRSSECNVTIYIMDENDNKPIFFNAAYNMSVNENVPLKTYVGKVNASDADMGRNGEISYFLSSAQNDFSIDVETGEIFTAKQFDFELLFETTGRNYITFDVIAKDNGIRRLQAMTPVKVYIKDVNDNSPQFNRSVYDVSVSEDAAMFTSIAEIRAYDKDTGINALLTYRIVNGNIDDKFEINSFTGQLSRKQGLLDRETEDYYTLSIMATDSGIPIQNSATTIVSITVLDVNDNEPTFDQSAFEAEVPEDTEPGKSIAQFFATDIDLGLNAAITYFISGADDDGTFGIDKHTGKMFLLKKLDYEKKKEYKVNVTAIDSGIPPLSSYTKFRITIRDVNDNAPVFQKAPIFAHIQEGSSQIPDIYATAIDADSAENQVIRYSILHQEPGNFFKILPNTGLLYIDSPIDAKDFDLINITVVATDQANQTNRRLSAETVVTIFVDDINNNSPMFISFSSIIIPLNTPRNTYITAIEASDPDRGKNGTVSMTLEPGLYSDLFSLESSSGRLYLVKTLSQISTTFNISVRAQDRGPNPRETIKQFRVIISADSQNGPVFMNVSYTGNIDENSPKGREILTVKATSLGGNAVEYYLTNITLYDTGEQVDNYFEVEPASGKLYTNVVLDRETMGGKFRVEIYAMDTIVSRTTKIQAEVTVNDLNDTPPKFTSGYYKVAVREDVFVGYTILALAVDDPDMIGGLFMTITDGNDGSFKIDQNGIVVTARKLDREFVSQYTLRVQANDGSQVSYATIAVYLNDVNDNAPQFTQNMYSIDIPEDTPIGTTMEGVRATDLDEGVNKRIRYYFASEWGNDTFFLDAERGLFITLRVLDFEENQLYTLKIGAIDGGTPPLSSTVIVYMNILDVNDNTPVFDPQSYSKEVREDVKIDTSLLQVFATDVDSGSDGEVRFSIASGNDFGWFRIDPVTGKIFNTKSLDRESTPNGILLTVVATDQSLIRPLSSTVQVNITLRDVNDYAPKFVSPSTIYVNENTSLNTVVFTVSTVDLDEGDKGRVEYSLAVSSESPFSIGQTTGNLKVSMLLDRETVQNYTLLVIATDLGSPQLSSTQTLTVVIEDNNDNAPVFSQSFYQQTFREEIRIGSTLLQATATDVDAGLNGTVLYFIIGGDDNSEFSIDQSSGLLRVQKQIDFERVQQYNLTIQAEDSGPETKYATATVSITVQDVNDNAPRFINSPFIGYVRENMDNVPVQVIQVSASDDDSYPYNQVNYAIRDGDRTIFNLSSSSGEIQALKSLDREQRAEYILTVIATDSANSRGLTGSGTVRVIVEDVNDNPPVFEHSGIYTAHIRENFPPSAEVLNVRATDADESVNAQLIYYIKDGAGLPFTVFPDTGLVSTTQRLDREAQDKYILEIIAHDASLIPLSSTATVTVIVDDENDNAPQFDRPSYSKTIINSASVGSFIAGVTAVDSDAGDNGRIIYSISVESLNNFAINQQTGVITAARNLSGTGTTFSFQVTATDKGQPSKSSVVSVSVQITASSSSKTPIFNTVTPNLHVKENSGQGQVVTTVTAQSVQNGVMMYYLAGGNIAHAFSINETTGRIQVSGVVDYEMIREYRLWVEARESGNPSISGYKEVVVFIDDVNDNAPQFSQLVYDASVAEDVYLDISVIRVQAFDADDGQNKLFTFNIANETPSDVFYIDSVTGILYTGKKLDREIVDFYSVIIVAVDQGIPKQTSSTTVRINVTDLNDSEPKFTSMFSVKIPENLPVGSSILKVTTTDADIGKNAMVSYSLADDASGRFAIDSNSGSITLLKQLDAENMTINYYNLRILANDGAFIVGGNAIVFVDDVNDNTPSLLPPFEFSLLEQQPIGTFIGILSALDKDVKSPNNKTYFSLNLPSTEFSLNSENGTLTTLKEMMYFRAMDQSSQVNRYELVVITRDLGTPSRSSEQTIAINIIDRNDNPPVFEKSFYVSAVPKSIEIGRSVLFVSARDVLDYGLNAEVMYSVAGGNGSTFFQVHSVTGNVSVAAPLTNQEGNELFIFIKATDKGLPPQQSTATIKLVITGVNIYAPIFEQSITEKTVGEDISVGTTIVTFSATDKDVGLNGEVMYSIANGDPDRLFNIGRDSGILKINKSLDYEKSKEYRLNITARDKALFYREASVIFTIRLIDVNDNIPVFAKSHYDVNVEENITLGTSFFKAIAYDADTGDNAIIRYSISVSQIFDINIQTGWITTLGALDYETTQSYTVTIFSANPGSSQKNSMTLTIHVTGVNEFFPKFVQSIYDFTITENTQQNTPVGIPLRATDGDLGEDGIVYYYLVGSSNLKGFKINHTTGQISVAGSLDYESSMPKRITLEALAKNWGSIRGNDTDTCIVQISLNDTNDPPTFTQSIYQARIKENSKAGVSIITVVAVDFDDKPDDRKFSYIILAGNAGNLFQINPQSGLIQTTGQGELDREKVPIYNVTVGAVDTGQPPETGSSVVQIILEDVNDNGPQFLQFVAYVTENQLVGTTVTRLAQFTTDPDTSTPPELGFLYTELSGNIMEYSYFDIQPDGLVLTRAVIDREINPSFLVPIIVSDSGSPRMSSTLTFTVIVRDINDNTPTARHLTSFVTLLDGKLPTGAVANVKPQDQDLTGSYVCDIQTGDKSVFRITPYSCNLSIISFPTSSSYVLRIQGSDGLGSISYDTEIKFIFFNNDTLSNTIVIRIENSTGEQFMDKSYTKFINFLKGQFSPSETVILYGLMPLNFDLLLFLAVKQTNQEYYGLDSLNVKISAISSSIQLAAGIKIKVVSYSPCLTNPCYNGGVCLNEINVENDAVLADSLNQSLSNPVLSLLSLCKCLPQFTGPLCNTPSLPCGQVFCQNGAECVANSDSSKYCHCTGGWEGASCEVDIVECIWNNPCQNEATCKNRPGSYDCACKDGFWGKNCENGANYCQSNPCNNGTCKNTMGNFTCICPYNQWGDRCQYSSIGFEEGSYMEFPKLMELNNEIDVMFATIKKYSLLLYNPSSVEGSTEFLALEIVNGFVRFSFALGYEEPTRLTIPIDVTTGSWFRVRVDRNRSISKIRVSACPTSQADCDDCQVGSSCYAEGLQSSDEKLDLGNQTLTIGGIKNITMLSHLGQISTHDFVGCIRNFYINGLDKLNQEAISKSGIKNVCPRSQSTSLCDTVQCKNEGICIDEWSTVRCKCPVKYTGAQCEEKVEPFGFVPGGYILMKPKESYRRDQLLGIASRKKRSTPNDSSTFIRFRKTSGKGVLLFTATSVAYTVLTMQGETMNFTVSQYGNFKSLTLDDVADGVWHNITVIITADSIQMKLDERQPKTLTKSTFQFTSPDVVELSLGGLQQSITVDEETFKDFDGCISVFQLDGTDVPLSGIAEHYTVTVVGGVLKTCSALCTSGGSCNENAKCTPNGETVLCLPYSSGTDASLSIGVIIVIAFFGVIIIVIIVAFIICRQRRMFCLAKKRPGFENGHVKSVNNSGHNHQDSGFGEQLSEGDIIQSHIANELNTTIRFGNSGHLVRPDLIGSDTSGRLPLQMDDGTVIIDNASDLTNLRNLNDDAPEHYDLENASSIAPSDIDVFDHYRHFRDGKEPRHRHKQSHSHKHHDSSSSHKNRDSPALVTSVPYMHDIARNNSPGVRNSPLNQLSRHNPSPLSSPLTHYNVNGMPVTELKGSLANSDHSLASHNSRSSSSTVPVKPKRQMLPNGNISNTKQGNLLHNKKAHHYDNQLLKGLTMEEVDRLNSRPRESPASLQEAVSSSSENNNSKNYRKAGDRYHETNTLLDPPDTSSEDSANDSFTCSEFEYENEKGKNEFDPTSMIFSNLPEVENENDDGAHHNRVFKKSDGLDSGGNSFSSNVGSSDEGPGRTKPINGTFNWDDLLNWGPRFEKLVGVFTDIALLPDADNLDCVEGKMDSEEYV</sequence>
<dbReference type="FunFam" id="2.60.40.60:FF:000275">
    <property type="entry name" value="Si:dkey-30k22.7"/>
    <property type="match status" value="1"/>
</dbReference>
<evidence type="ECO:0000256" key="17">
    <source>
        <dbReference type="SAM" id="Phobius"/>
    </source>
</evidence>
<dbReference type="FunFam" id="2.60.40.60:FF:000106">
    <property type="entry name" value="FAT atypical cadherin 4"/>
    <property type="match status" value="1"/>
</dbReference>
<dbReference type="InterPro" id="IPR039808">
    <property type="entry name" value="Cadherin"/>
</dbReference>
<evidence type="ECO:0000256" key="11">
    <source>
        <dbReference type="ARBA" id="ARBA00023136"/>
    </source>
</evidence>
<feature type="domain" description="Cadherin" evidence="20">
    <location>
        <begin position="3221"/>
        <end position="3321"/>
    </location>
</feature>
<dbReference type="CDD" id="cd00054">
    <property type="entry name" value="EGF_CA"/>
    <property type="match status" value="4"/>
</dbReference>
<feature type="compositionally biased region" description="Low complexity" evidence="16">
    <location>
        <begin position="4712"/>
        <end position="4726"/>
    </location>
</feature>
<dbReference type="Pfam" id="PF25374">
    <property type="entry name" value="Cadherin_FAT4_N"/>
    <property type="match status" value="1"/>
</dbReference>
<feature type="domain" description="Cadherin" evidence="20">
    <location>
        <begin position="910"/>
        <end position="1013"/>
    </location>
</feature>
<keyword evidence="9" id="KW-0130">Cell adhesion</keyword>
<evidence type="ECO:0000256" key="14">
    <source>
        <dbReference type="PROSITE-ProRule" id="PRU00043"/>
    </source>
</evidence>
<dbReference type="GO" id="GO:0005509">
    <property type="term" value="F:calcium ion binding"/>
    <property type="evidence" value="ECO:0007669"/>
    <property type="project" value="UniProtKB-UniRule"/>
</dbReference>
<keyword evidence="11 17" id="KW-0472">Membrane</keyword>
<feature type="domain" description="Cadherin" evidence="20">
    <location>
        <begin position="2487"/>
        <end position="2590"/>
    </location>
</feature>
<dbReference type="Gene3D" id="2.60.40.60">
    <property type="entry name" value="Cadherins"/>
    <property type="match status" value="34"/>
</dbReference>
<dbReference type="InterPro" id="IPR015919">
    <property type="entry name" value="Cadherin-like_sf"/>
</dbReference>
<keyword evidence="5" id="KW-0479">Metal-binding</keyword>
<dbReference type="GO" id="GO:0016342">
    <property type="term" value="C:catenin complex"/>
    <property type="evidence" value="ECO:0007669"/>
    <property type="project" value="TreeGrafter"/>
</dbReference>
<feature type="domain" description="Cadherin" evidence="20">
    <location>
        <begin position="1545"/>
        <end position="1648"/>
    </location>
</feature>
<dbReference type="InterPro" id="IPR013320">
    <property type="entry name" value="ConA-like_dom_sf"/>
</dbReference>
<feature type="domain" description="Cadherin" evidence="20">
    <location>
        <begin position="384"/>
        <end position="487"/>
    </location>
</feature>
<feature type="domain" description="Laminin G" evidence="18">
    <location>
        <begin position="4006"/>
        <end position="4195"/>
    </location>
</feature>
<protein>
    <submittedName>
        <fullName evidence="21">Uncharacterized protein</fullName>
    </submittedName>
</protein>
<dbReference type="SMART" id="SM00282">
    <property type="entry name" value="LamG"/>
    <property type="match status" value="2"/>
</dbReference>
<dbReference type="Pfam" id="PF00028">
    <property type="entry name" value="Cadherin"/>
    <property type="match status" value="33"/>
</dbReference>
<feature type="domain" description="Cadherin" evidence="20">
    <location>
        <begin position="3545"/>
        <end position="3646"/>
    </location>
</feature>
<dbReference type="SMART" id="SM00112">
    <property type="entry name" value="CA"/>
    <property type="match status" value="34"/>
</dbReference>
<dbReference type="InterPro" id="IPR001791">
    <property type="entry name" value="Laminin_G"/>
</dbReference>
<dbReference type="FunFam" id="2.60.40.60:FF:000081">
    <property type="entry name" value="protocadherin Fat 4"/>
    <property type="match status" value="1"/>
</dbReference>
<evidence type="ECO:0000256" key="3">
    <source>
        <dbReference type="ARBA" id="ARBA00022536"/>
    </source>
</evidence>
<reference evidence="21" key="2">
    <citation type="journal article" date="2021" name="Genome Biol. Evol.">
        <title>Developing a high-quality reference genome for a parasitic bivalve with doubly uniparental inheritance (Bivalvia: Unionida).</title>
        <authorList>
            <person name="Smith C.H."/>
        </authorList>
    </citation>
    <scope>NUCLEOTIDE SEQUENCE</scope>
    <source>
        <strain evidence="21">CHS0354</strain>
        <tissue evidence="21">Mantle</tissue>
    </source>
</reference>
<dbReference type="InterPro" id="IPR002126">
    <property type="entry name" value="Cadherin-like_dom"/>
</dbReference>
<organism evidence="21 22">
    <name type="scientific">Potamilus streckersoni</name>
    <dbReference type="NCBI Taxonomy" id="2493646"/>
    <lineage>
        <taxon>Eukaryota</taxon>
        <taxon>Metazoa</taxon>
        <taxon>Spiralia</taxon>
        <taxon>Lophotrochozoa</taxon>
        <taxon>Mollusca</taxon>
        <taxon>Bivalvia</taxon>
        <taxon>Autobranchia</taxon>
        <taxon>Heteroconchia</taxon>
        <taxon>Palaeoheterodonta</taxon>
        <taxon>Unionida</taxon>
        <taxon>Unionoidea</taxon>
        <taxon>Unionidae</taxon>
        <taxon>Ambleminae</taxon>
        <taxon>Lampsilini</taxon>
        <taxon>Potamilus</taxon>
    </lineage>
</organism>
<dbReference type="SUPFAM" id="SSF57184">
    <property type="entry name" value="Growth factor receptor domain"/>
    <property type="match status" value="1"/>
</dbReference>
<feature type="domain" description="Cadherin" evidence="20">
    <location>
        <begin position="3431"/>
        <end position="3538"/>
    </location>
</feature>
<evidence type="ECO:0000256" key="4">
    <source>
        <dbReference type="ARBA" id="ARBA00022692"/>
    </source>
</evidence>
<feature type="transmembrane region" description="Helical" evidence="17">
    <location>
        <begin position="4464"/>
        <end position="4489"/>
    </location>
</feature>
<dbReference type="GO" id="GO:0045296">
    <property type="term" value="F:cadherin binding"/>
    <property type="evidence" value="ECO:0007669"/>
    <property type="project" value="TreeGrafter"/>
</dbReference>
<evidence type="ECO:0000256" key="8">
    <source>
        <dbReference type="ARBA" id="ARBA00022837"/>
    </source>
</evidence>
<feature type="compositionally biased region" description="Polar residues" evidence="16">
    <location>
        <begin position="4812"/>
        <end position="4821"/>
    </location>
</feature>
<keyword evidence="4 17" id="KW-0812">Transmembrane</keyword>
<dbReference type="GO" id="GO:0016477">
    <property type="term" value="P:cell migration"/>
    <property type="evidence" value="ECO:0007669"/>
    <property type="project" value="TreeGrafter"/>
</dbReference>
<feature type="compositionally biased region" description="Basic residues" evidence="16">
    <location>
        <begin position="4627"/>
        <end position="4640"/>
    </location>
</feature>
<dbReference type="InterPro" id="IPR001881">
    <property type="entry name" value="EGF-like_Ca-bd_dom"/>
</dbReference>
<feature type="compositionally biased region" description="Basic and acidic residues" evidence="16">
    <location>
        <begin position="4641"/>
        <end position="4650"/>
    </location>
</feature>
<evidence type="ECO:0000259" key="18">
    <source>
        <dbReference type="PROSITE" id="PS50025"/>
    </source>
</evidence>
<feature type="domain" description="Cadherin" evidence="20">
    <location>
        <begin position="3116"/>
        <end position="3220"/>
    </location>
</feature>
<dbReference type="PRINTS" id="PR00205">
    <property type="entry name" value="CADHERIN"/>
</dbReference>
<feature type="compositionally biased region" description="Polar residues" evidence="16">
    <location>
        <begin position="4666"/>
        <end position="4696"/>
    </location>
</feature>
<dbReference type="EMBL" id="JAEAOA010002325">
    <property type="protein sequence ID" value="KAK3610123.1"/>
    <property type="molecule type" value="Genomic_DNA"/>
</dbReference>
<dbReference type="PANTHER" id="PTHR24027:SF438">
    <property type="entry name" value="CADHERIN 23"/>
    <property type="match status" value="1"/>
</dbReference>
<feature type="domain" description="Cadherin" evidence="20">
    <location>
        <begin position="2171"/>
        <end position="2275"/>
    </location>
</feature>
<keyword evidence="2" id="KW-1003">Cell membrane</keyword>
<gene>
    <name evidence="21" type="ORF">CHS0354_039903</name>
</gene>
<evidence type="ECO:0000313" key="22">
    <source>
        <dbReference type="Proteomes" id="UP001195483"/>
    </source>
</evidence>
<dbReference type="Pfam" id="PF02210">
    <property type="entry name" value="Laminin_G_2"/>
    <property type="match status" value="2"/>
</dbReference>
<feature type="domain" description="Cadherin" evidence="20">
    <location>
        <begin position="2899"/>
        <end position="3009"/>
    </location>
</feature>
<dbReference type="GO" id="GO:0007156">
    <property type="term" value="P:homophilic cell adhesion via plasma membrane adhesion molecules"/>
    <property type="evidence" value="ECO:0007669"/>
    <property type="project" value="InterPro"/>
</dbReference>
<evidence type="ECO:0000256" key="15">
    <source>
        <dbReference type="PROSITE-ProRule" id="PRU00076"/>
    </source>
</evidence>
<feature type="disulfide bond" evidence="15">
    <location>
        <begin position="3919"/>
        <end position="3928"/>
    </location>
</feature>
<dbReference type="InterPro" id="IPR000152">
    <property type="entry name" value="EGF-type_Asp/Asn_hydroxyl_site"/>
</dbReference>
<feature type="disulfide bond" evidence="15">
    <location>
        <begin position="3974"/>
        <end position="3984"/>
    </location>
</feature>
<dbReference type="GO" id="GO:0048729">
    <property type="term" value="P:tissue morphogenesis"/>
    <property type="evidence" value="ECO:0007669"/>
    <property type="project" value="UniProtKB-ARBA"/>
</dbReference>
<dbReference type="CDD" id="cd00110">
    <property type="entry name" value="LamG"/>
    <property type="match status" value="2"/>
</dbReference>
<evidence type="ECO:0000256" key="13">
    <source>
        <dbReference type="ARBA" id="ARBA00023180"/>
    </source>
</evidence>
<feature type="domain" description="Cadherin" evidence="20">
    <location>
        <begin position="2797"/>
        <end position="2903"/>
    </location>
</feature>
<name>A0AAE0WCD2_9BIVA</name>
<comment type="subcellular location">
    <subcellularLocation>
        <location evidence="1">Cell membrane</location>
        <topology evidence="1">Single-pass type I membrane protein</topology>
    </subcellularLocation>
</comment>
<evidence type="ECO:0000313" key="21">
    <source>
        <dbReference type="EMBL" id="KAK3610123.1"/>
    </source>
</evidence>
<feature type="domain" description="Cadherin" evidence="20">
    <location>
        <begin position="488"/>
        <end position="592"/>
    </location>
</feature>
<dbReference type="SUPFAM" id="SSF49899">
    <property type="entry name" value="Concanavalin A-like lectins/glucanases"/>
    <property type="match status" value="2"/>
</dbReference>
<dbReference type="InterPro" id="IPR020894">
    <property type="entry name" value="Cadherin_CS"/>
</dbReference>
<feature type="domain" description="Cadherin" evidence="20">
    <location>
        <begin position="2591"/>
        <end position="2692"/>
    </location>
</feature>
<dbReference type="FunFam" id="2.60.40.60:FF:000015">
    <property type="entry name" value="FAT atypical cadherin 1"/>
    <property type="match status" value="3"/>
</dbReference>
<dbReference type="GO" id="GO:0007399">
    <property type="term" value="P:nervous system development"/>
    <property type="evidence" value="ECO:0007669"/>
    <property type="project" value="UniProtKB-ARBA"/>
</dbReference>
<evidence type="ECO:0000256" key="10">
    <source>
        <dbReference type="ARBA" id="ARBA00022989"/>
    </source>
</evidence>
<feature type="domain" description="Cadherin" evidence="20">
    <location>
        <begin position="701"/>
        <end position="804"/>
    </location>
</feature>
<feature type="domain" description="Cadherin" evidence="20">
    <location>
        <begin position="2693"/>
        <end position="2797"/>
    </location>
</feature>
<feature type="transmembrane region" description="Helical" evidence="17">
    <location>
        <begin position="12"/>
        <end position="29"/>
    </location>
</feature>
<feature type="domain" description="Cadherin" evidence="20">
    <location>
        <begin position="1118"/>
        <end position="1226"/>
    </location>
</feature>
<feature type="region of interest" description="Disordered" evidence="16">
    <location>
        <begin position="4624"/>
        <end position="4652"/>
    </location>
</feature>
<reference evidence="21" key="3">
    <citation type="submission" date="2023-05" db="EMBL/GenBank/DDBJ databases">
        <authorList>
            <person name="Smith C.H."/>
        </authorList>
    </citation>
    <scope>NUCLEOTIDE SEQUENCE</scope>
    <source>
        <strain evidence="21">CHS0354</strain>
        <tissue evidence="21">Mantle</tissue>
    </source>
</reference>
<dbReference type="Gene3D" id="2.60.120.200">
    <property type="match status" value="2"/>
</dbReference>
<dbReference type="FunFam" id="2.60.40.60:FF:000116">
    <property type="entry name" value="Dachsous cadherin-related 2"/>
    <property type="match status" value="2"/>
</dbReference>
<dbReference type="SMART" id="SM00179">
    <property type="entry name" value="EGF_CA"/>
    <property type="match status" value="3"/>
</dbReference>
<dbReference type="FunFam" id="2.60.40.60:FF:000033">
    <property type="entry name" value="FAT atypical cadherin 1"/>
    <property type="match status" value="1"/>
</dbReference>
<feature type="domain" description="EGF-like" evidence="19">
    <location>
        <begin position="4200"/>
        <end position="4236"/>
    </location>
</feature>
<feature type="domain" description="Cadherin" evidence="20">
    <location>
        <begin position="253"/>
        <end position="369"/>
    </location>
</feature>
<dbReference type="FunFam" id="2.60.40.60:FF:000123">
    <property type="entry name" value="Protocadherin beta 4"/>
    <property type="match status" value="1"/>
</dbReference>
<feature type="region of interest" description="Disordered" evidence="16">
    <location>
        <begin position="4711"/>
        <end position="4752"/>
    </location>
</feature>
<feature type="region of interest" description="Disordered" evidence="16">
    <location>
        <begin position="4860"/>
        <end position="4905"/>
    </location>
</feature>
<feature type="domain" description="Laminin G" evidence="18">
    <location>
        <begin position="4253"/>
        <end position="4428"/>
    </location>
</feature>
<feature type="disulfide bond" evidence="15">
    <location>
        <begin position="3958"/>
        <end position="3967"/>
    </location>
</feature>
<comment type="caution">
    <text evidence="21">The sequence shown here is derived from an EMBL/GenBank/DDBJ whole genome shotgun (WGS) entry which is preliminary data.</text>
</comment>
<accession>A0AAE0WCD2</accession>
<dbReference type="PROSITE" id="PS50268">
    <property type="entry name" value="CADHERIN_2"/>
    <property type="match status" value="34"/>
</dbReference>
<feature type="domain" description="Cadherin" evidence="20">
    <location>
        <begin position="1856"/>
        <end position="1960"/>
    </location>
</feature>
<evidence type="ECO:0000256" key="16">
    <source>
        <dbReference type="SAM" id="MobiDB-lite"/>
    </source>
</evidence>
<feature type="disulfide bond" evidence="15">
    <location>
        <begin position="4226"/>
        <end position="4235"/>
    </location>
</feature>
<feature type="region of interest" description="Disordered" evidence="16">
    <location>
        <begin position="4664"/>
        <end position="4699"/>
    </location>
</feature>
<feature type="domain" description="Cadherin" evidence="20">
    <location>
        <begin position="593"/>
        <end position="700"/>
    </location>
</feature>
<reference evidence="21" key="1">
    <citation type="journal article" date="2021" name="Genome Biol. Evol.">
        <title>A High-Quality Reference Genome for a Parasitic Bivalve with Doubly Uniparental Inheritance (Bivalvia: Unionida).</title>
        <authorList>
            <person name="Smith C.H."/>
        </authorList>
    </citation>
    <scope>NUCLEOTIDE SEQUENCE</scope>
    <source>
        <strain evidence="21">CHS0354</strain>
    </source>
</reference>
<dbReference type="CDD" id="cd11304">
    <property type="entry name" value="Cadherin_repeat"/>
    <property type="match status" value="34"/>
</dbReference>
<dbReference type="PROSITE" id="PS00022">
    <property type="entry name" value="EGF_1"/>
    <property type="match status" value="5"/>
</dbReference>
<keyword evidence="7" id="KW-0677">Repeat</keyword>
<dbReference type="FunFam" id="2.60.40.60:FF:000118">
    <property type="entry name" value="protocadherin Fat 4"/>
    <property type="match status" value="1"/>
</dbReference>
<evidence type="ECO:0000256" key="5">
    <source>
        <dbReference type="ARBA" id="ARBA00022723"/>
    </source>
</evidence>
<feature type="domain" description="Cadherin" evidence="20">
    <location>
        <begin position="1014"/>
        <end position="1117"/>
    </location>
</feature>
<evidence type="ECO:0000256" key="9">
    <source>
        <dbReference type="ARBA" id="ARBA00022889"/>
    </source>
</evidence>
<dbReference type="FunFam" id="2.60.40.60:FF:000024">
    <property type="entry name" value="FAT atypical cadherin 3"/>
    <property type="match status" value="2"/>
</dbReference>
<feature type="domain" description="EGF-like" evidence="19">
    <location>
        <begin position="3970"/>
        <end position="4005"/>
    </location>
</feature>
<feature type="compositionally biased region" description="Polar residues" evidence="16">
    <location>
        <begin position="4738"/>
        <end position="4750"/>
    </location>
</feature>
<dbReference type="FunFam" id="2.60.40.60:FF:000021">
    <property type="entry name" value="FAT atypical cadherin 1"/>
    <property type="match status" value="1"/>
</dbReference>
<feature type="domain" description="EGF-like" evidence="19">
    <location>
        <begin position="3892"/>
        <end position="3929"/>
    </location>
</feature>
<feature type="domain" description="Cadherin" evidence="20">
    <location>
        <begin position="1649"/>
        <end position="1757"/>
    </location>
</feature>
<feature type="domain" description="Cadherin" evidence="20">
    <location>
        <begin position="825"/>
        <end position="909"/>
    </location>
</feature>
<feature type="domain" description="Cadherin" evidence="20">
    <location>
        <begin position="2067"/>
        <end position="2170"/>
    </location>
</feature>
<dbReference type="FunFam" id="2.60.40.60:FF:000080">
    <property type="entry name" value="FAT atypical cadherin 1"/>
    <property type="match status" value="2"/>
</dbReference>